<dbReference type="Proteomes" id="UP000286954">
    <property type="component" value="Chromosome"/>
</dbReference>
<evidence type="ECO:0000313" key="2">
    <source>
        <dbReference type="Proteomes" id="UP000286954"/>
    </source>
</evidence>
<gene>
    <name evidence="1" type="ORF">X907_1194</name>
</gene>
<dbReference type="OrthoDB" id="8180898at2"/>
<reference evidence="1 2" key="1">
    <citation type="submission" date="2016-12" db="EMBL/GenBank/DDBJ databases">
        <title>The genome of dimorphic prosthecate Glycocaulis alkaliphilus 6b-8t, isolated from crude oil dictates its adaptability in petroleum environments.</title>
        <authorList>
            <person name="Wu X.-L."/>
            <person name="Geng S."/>
        </authorList>
    </citation>
    <scope>NUCLEOTIDE SEQUENCE [LARGE SCALE GENOMIC DNA]</scope>
    <source>
        <strain evidence="1 2">6B-8</strain>
    </source>
</reference>
<organism evidence="1 2">
    <name type="scientific">Glycocaulis alkaliphilus</name>
    <dbReference type="NCBI Taxonomy" id="1434191"/>
    <lineage>
        <taxon>Bacteria</taxon>
        <taxon>Pseudomonadati</taxon>
        <taxon>Pseudomonadota</taxon>
        <taxon>Alphaproteobacteria</taxon>
        <taxon>Maricaulales</taxon>
        <taxon>Maricaulaceae</taxon>
        <taxon>Glycocaulis</taxon>
    </lineage>
</organism>
<proteinExistence type="predicted"/>
<sequence length="365" mass="39445">MTTAEAIREVRQDDLPAIVRLVNSCGFPARSAEGWRWVLFGNPQQGEIPPGWVFERAGGVSGFLGNFINTYRRGGSSIRIATGHTVITDQVRGRQSGLKLIRHGIAQPGVDAFLTLNNNALSAPLLPRVGALPWLGPSGREWVEWILRPSRAVRALLPPAGPAERFDCHPGFAFNVEGRRGGIVFVSLDDVGDDELAAITADDVLARQIDSVSLRYRLSDPDRRGGMSYVIARSGGRALALAALLLTKPSPERLDHAEIVDWAGSGSEAGIRAQRALLCHLVEIARRAGASKLRLHFPSSVSAAVLRAAGPYLRRSHGHDPCHGHIRNGALAGWQPGPGDADYFFAYRIPPALFAAGEQSDDIMR</sequence>
<dbReference type="InterPro" id="IPR000182">
    <property type="entry name" value="GNAT_dom"/>
</dbReference>
<dbReference type="GO" id="GO:0016747">
    <property type="term" value="F:acyltransferase activity, transferring groups other than amino-acyl groups"/>
    <property type="evidence" value="ECO:0007669"/>
    <property type="project" value="InterPro"/>
</dbReference>
<dbReference type="PROSITE" id="PS51186">
    <property type="entry name" value="GNAT"/>
    <property type="match status" value="1"/>
</dbReference>
<dbReference type="EMBL" id="CP018911">
    <property type="protein sequence ID" value="AZU03732.1"/>
    <property type="molecule type" value="Genomic_DNA"/>
</dbReference>
<dbReference type="InterPro" id="IPR016181">
    <property type="entry name" value="Acyl_CoA_acyltransferase"/>
</dbReference>
<dbReference type="RefSeq" id="WP_127566180.1">
    <property type="nucleotide sequence ID" value="NZ_BMFB01000005.1"/>
</dbReference>
<dbReference type="KEGG" id="gak:X907_1194"/>
<keyword evidence="2" id="KW-1185">Reference proteome</keyword>
<protein>
    <submittedName>
        <fullName evidence="1">Uncharacterized protein</fullName>
    </submittedName>
</protein>
<dbReference type="AlphaFoldDB" id="A0A3T0E8Z3"/>
<dbReference type="SUPFAM" id="SSF55729">
    <property type="entry name" value="Acyl-CoA N-acyltransferases (Nat)"/>
    <property type="match status" value="1"/>
</dbReference>
<accession>A0A3T0E8Z3</accession>
<name>A0A3T0E8Z3_9PROT</name>
<evidence type="ECO:0000313" key="1">
    <source>
        <dbReference type="EMBL" id="AZU03732.1"/>
    </source>
</evidence>